<accession>A0AAP0B8U7</accession>
<protein>
    <submittedName>
        <fullName evidence="2">Uncharacterized protein</fullName>
    </submittedName>
</protein>
<evidence type="ECO:0000313" key="3">
    <source>
        <dbReference type="Proteomes" id="UP001418222"/>
    </source>
</evidence>
<organism evidence="2 3">
    <name type="scientific">Platanthera zijinensis</name>
    <dbReference type="NCBI Taxonomy" id="2320716"/>
    <lineage>
        <taxon>Eukaryota</taxon>
        <taxon>Viridiplantae</taxon>
        <taxon>Streptophyta</taxon>
        <taxon>Embryophyta</taxon>
        <taxon>Tracheophyta</taxon>
        <taxon>Spermatophyta</taxon>
        <taxon>Magnoliopsida</taxon>
        <taxon>Liliopsida</taxon>
        <taxon>Asparagales</taxon>
        <taxon>Orchidaceae</taxon>
        <taxon>Orchidoideae</taxon>
        <taxon>Orchideae</taxon>
        <taxon>Orchidinae</taxon>
        <taxon>Platanthera</taxon>
    </lineage>
</organism>
<sequence length="110" mass="12929">MNIFKRYRKLRVKKVRISKNAVLITITLYMYASASPNKSCTNCYPLKIYTYVLYLVWLIARLAQPVLRQFVCLWLPLQIVDFLFVFASFLTSDLRLLIDCELKNSTLSSH</sequence>
<evidence type="ECO:0000313" key="2">
    <source>
        <dbReference type="EMBL" id="KAK8933370.1"/>
    </source>
</evidence>
<reference evidence="2 3" key="1">
    <citation type="journal article" date="2022" name="Nat. Plants">
        <title>Genomes of leafy and leafless Platanthera orchids illuminate the evolution of mycoheterotrophy.</title>
        <authorList>
            <person name="Li M.H."/>
            <person name="Liu K.W."/>
            <person name="Li Z."/>
            <person name="Lu H.C."/>
            <person name="Ye Q.L."/>
            <person name="Zhang D."/>
            <person name="Wang J.Y."/>
            <person name="Li Y.F."/>
            <person name="Zhong Z.M."/>
            <person name="Liu X."/>
            <person name="Yu X."/>
            <person name="Liu D.K."/>
            <person name="Tu X.D."/>
            <person name="Liu B."/>
            <person name="Hao Y."/>
            <person name="Liao X.Y."/>
            <person name="Jiang Y.T."/>
            <person name="Sun W.H."/>
            <person name="Chen J."/>
            <person name="Chen Y.Q."/>
            <person name="Ai Y."/>
            <person name="Zhai J.W."/>
            <person name="Wu S.S."/>
            <person name="Zhou Z."/>
            <person name="Hsiao Y.Y."/>
            <person name="Wu W.L."/>
            <person name="Chen Y.Y."/>
            <person name="Lin Y.F."/>
            <person name="Hsu J.L."/>
            <person name="Li C.Y."/>
            <person name="Wang Z.W."/>
            <person name="Zhao X."/>
            <person name="Zhong W.Y."/>
            <person name="Ma X.K."/>
            <person name="Ma L."/>
            <person name="Huang J."/>
            <person name="Chen G.Z."/>
            <person name="Huang M.Z."/>
            <person name="Huang L."/>
            <person name="Peng D.H."/>
            <person name="Luo Y.B."/>
            <person name="Zou S.Q."/>
            <person name="Chen S.P."/>
            <person name="Lan S."/>
            <person name="Tsai W.C."/>
            <person name="Van de Peer Y."/>
            <person name="Liu Z.J."/>
        </authorList>
    </citation>
    <scope>NUCLEOTIDE SEQUENCE [LARGE SCALE GENOMIC DNA]</scope>
    <source>
        <strain evidence="2">Lor287</strain>
    </source>
</reference>
<evidence type="ECO:0000256" key="1">
    <source>
        <dbReference type="SAM" id="Phobius"/>
    </source>
</evidence>
<keyword evidence="1" id="KW-1133">Transmembrane helix</keyword>
<keyword evidence="1" id="KW-0812">Transmembrane</keyword>
<dbReference type="Proteomes" id="UP001418222">
    <property type="component" value="Unassembled WGS sequence"/>
</dbReference>
<dbReference type="EMBL" id="JBBWWQ010000013">
    <property type="protein sequence ID" value="KAK8933370.1"/>
    <property type="molecule type" value="Genomic_DNA"/>
</dbReference>
<keyword evidence="3" id="KW-1185">Reference proteome</keyword>
<proteinExistence type="predicted"/>
<comment type="caution">
    <text evidence="2">The sequence shown here is derived from an EMBL/GenBank/DDBJ whole genome shotgun (WGS) entry which is preliminary data.</text>
</comment>
<feature type="transmembrane region" description="Helical" evidence="1">
    <location>
        <begin position="70"/>
        <end position="89"/>
    </location>
</feature>
<feature type="transmembrane region" description="Helical" evidence="1">
    <location>
        <begin position="44"/>
        <end position="63"/>
    </location>
</feature>
<dbReference type="AlphaFoldDB" id="A0AAP0B8U7"/>
<keyword evidence="1" id="KW-0472">Membrane</keyword>
<gene>
    <name evidence="2" type="ORF">KSP39_PZI015191</name>
</gene>
<name>A0AAP0B8U7_9ASPA</name>